<keyword evidence="2" id="KW-0597">Phosphoprotein</keyword>
<evidence type="ECO:0000256" key="8">
    <source>
        <dbReference type="ARBA" id="ARBA00022989"/>
    </source>
</evidence>
<keyword evidence="10 11" id="KW-0472">Membrane</keyword>
<evidence type="ECO:0000313" key="13">
    <source>
        <dbReference type="EMBL" id="GEB55534.1"/>
    </source>
</evidence>
<evidence type="ECO:0000256" key="11">
    <source>
        <dbReference type="SAM" id="Phobius"/>
    </source>
</evidence>
<comment type="subcellular location">
    <subcellularLocation>
        <location evidence="1">Membrane</location>
        <topology evidence="1">Multi-pass membrane protein</topology>
    </subcellularLocation>
</comment>
<dbReference type="GO" id="GO:0005524">
    <property type="term" value="F:ATP binding"/>
    <property type="evidence" value="ECO:0007669"/>
    <property type="project" value="UniProtKB-KW"/>
</dbReference>
<evidence type="ECO:0000256" key="4">
    <source>
        <dbReference type="ARBA" id="ARBA00022692"/>
    </source>
</evidence>
<evidence type="ECO:0000256" key="7">
    <source>
        <dbReference type="ARBA" id="ARBA00022840"/>
    </source>
</evidence>
<dbReference type="Pfam" id="PF13493">
    <property type="entry name" value="DUF4118"/>
    <property type="match status" value="1"/>
</dbReference>
<keyword evidence="5" id="KW-0547">Nucleotide-binding</keyword>
<keyword evidence="3" id="KW-0808">Transferase</keyword>
<keyword evidence="6" id="KW-0418">Kinase</keyword>
<reference evidence="13 14" key="1">
    <citation type="submission" date="2019-06" db="EMBL/GenBank/DDBJ databases">
        <title>Whole genome shotgun sequence of Streptomyces gardneri NBRC 12865.</title>
        <authorList>
            <person name="Hosoyama A."/>
            <person name="Uohara A."/>
            <person name="Ohji S."/>
            <person name="Ichikawa N."/>
        </authorList>
    </citation>
    <scope>NUCLEOTIDE SEQUENCE [LARGE SCALE GENOMIC DNA]</scope>
    <source>
        <strain evidence="13 14">NBRC 12865</strain>
    </source>
</reference>
<keyword evidence="4 11" id="KW-0812">Transmembrane</keyword>
<dbReference type="Gene3D" id="1.20.120.620">
    <property type="entry name" value="Backbone structure of the membrane domain of e. Coli histidine kinase receptor kdpd"/>
    <property type="match status" value="1"/>
</dbReference>
<evidence type="ECO:0000256" key="2">
    <source>
        <dbReference type="ARBA" id="ARBA00022553"/>
    </source>
</evidence>
<dbReference type="GO" id="GO:0000160">
    <property type="term" value="P:phosphorelay signal transduction system"/>
    <property type="evidence" value="ECO:0007669"/>
    <property type="project" value="UniProtKB-KW"/>
</dbReference>
<dbReference type="GO" id="GO:0016020">
    <property type="term" value="C:membrane"/>
    <property type="evidence" value="ECO:0007669"/>
    <property type="project" value="UniProtKB-SubCell"/>
</dbReference>
<accession>A0A4Y3RDJ0</accession>
<sequence length="258" mass="28579">MLIPLRTSVTHTNLALLLVVVVVAVSAFGNRFAGALAALSAAAWFDFFHTEPYQSFHIEDRADIETAVLLLVVGLIVSQLAARARTMKRVAVTDATHLERLHGTTRLARSGTSSSDDVVQRVRHELVEVLELRACRFEYGTLMGRPPRLDPDGTVKVDGWIWDLERQGWPEGETELRAIVHGRYQGRFLLTPEPGSVPPPLEARLVAADLAGPGSRRAGRRRGQCRPEIVKTECAVSRSTWRASRSRSRTPCLRVPFA</sequence>
<keyword evidence="14" id="KW-1185">Reference proteome</keyword>
<keyword evidence="7" id="KW-0067">ATP-binding</keyword>
<dbReference type="Proteomes" id="UP000315226">
    <property type="component" value="Unassembled WGS sequence"/>
</dbReference>
<evidence type="ECO:0000256" key="1">
    <source>
        <dbReference type="ARBA" id="ARBA00004141"/>
    </source>
</evidence>
<name>A0A4Y3RDJ0_9ACTN</name>
<gene>
    <name evidence="13" type="ORF">SGA01_11390</name>
</gene>
<comment type="caution">
    <text evidence="13">The sequence shown here is derived from an EMBL/GenBank/DDBJ whole genome shotgun (WGS) entry which is preliminary data.</text>
</comment>
<evidence type="ECO:0000313" key="14">
    <source>
        <dbReference type="Proteomes" id="UP000315226"/>
    </source>
</evidence>
<evidence type="ECO:0000256" key="9">
    <source>
        <dbReference type="ARBA" id="ARBA00023012"/>
    </source>
</evidence>
<keyword evidence="8 11" id="KW-1133">Transmembrane helix</keyword>
<feature type="domain" description="Sensor protein KdpD transmembrane" evidence="12">
    <location>
        <begin position="4"/>
        <end position="91"/>
    </location>
</feature>
<evidence type="ECO:0000256" key="5">
    <source>
        <dbReference type="ARBA" id="ARBA00022741"/>
    </source>
</evidence>
<evidence type="ECO:0000259" key="12">
    <source>
        <dbReference type="Pfam" id="PF13493"/>
    </source>
</evidence>
<dbReference type="GO" id="GO:0016301">
    <property type="term" value="F:kinase activity"/>
    <property type="evidence" value="ECO:0007669"/>
    <property type="project" value="UniProtKB-KW"/>
</dbReference>
<proteinExistence type="predicted"/>
<dbReference type="InterPro" id="IPR025201">
    <property type="entry name" value="KdpD_TM"/>
</dbReference>
<feature type="transmembrane region" description="Helical" evidence="11">
    <location>
        <begin position="66"/>
        <end position="82"/>
    </location>
</feature>
<evidence type="ECO:0000256" key="3">
    <source>
        <dbReference type="ARBA" id="ARBA00022679"/>
    </source>
</evidence>
<dbReference type="AlphaFoldDB" id="A0A4Y3RDJ0"/>
<keyword evidence="9" id="KW-0902">Two-component regulatory system</keyword>
<organism evidence="13 14">
    <name type="scientific">Streptomyces gardneri</name>
    <dbReference type="NCBI Taxonomy" id="66892"/>
    <lineage>
        <taxon>Bacteria</taxon>
        <taxon>Bacillati</taxon>
        <taxon>Actinomycetota</taxon>
        <taxon>Actinomycetes</taxon>
        <taxon>Kitasatosporales</taxon>
        <taxon>Streptomycetaceae</taxon>
        <taxon>Streptomyces</taxon>
    </lineage>
</organism>
<protein>
    <recommendedName>
        <fullName evidence="12">Sensor protein KdpD transmembrane domain-containing protein</fullName>
    </recommendedName>
</protein>
<evidence type="ECO:0000256" key="6">
    <source>
        <dbReference type="ARBA" id="ARBA00022777"/>
    </source>
</evidence>
<dbReference type="EMBL" id="BJMN01000007">
    <property type="protein sequence ID" value="GEB55534.1"/>
    <property type="molecule type" value="Genomic_DNA"/>
</dbReference>
<dbReference type="InterPro" id="IPR038318">
    <property type="entry name" value="KdpD_sf"/>
</dbReference>
<dbReference type="RefSeq" id="WP_308699039.1">
    <property type="nucleotide sequence ID" value="NZ_BJMN01000007.1"/>
</dbReference>
<evidence type="ECO:0000256" key="10">
    <source>
        <dbReference type="ARBA" id="ARBA00023136"/>
    </source>
</evidence>